<feature type="transmembrane region" description="Helical" evidence="8">
    <location>
        <begin position="20"/>
        <end position="39"/>
    </location>
</feature>
<keyword evidence="6" id="KW-0175">Coiled coil</keyword>
<keyword evidence="3 8" id="KW-0812">Transmembrane</keyword>
<comment type="subcellular location">
    <subcellularLocation>
        <location evidence="1">Cell membrane</location>
        <topology evidence="1">Multi-pass membrane protein</topology>
    </subcellularLocation>
</comment>
<evidence type="ECO:0000259" key="10">
    <source>
        <dbReference type="Pfam" id="PF12704"/>
    </source>
</evidence>
<proteinExistence type="predicted"/>
<evidence type="ECO:0000256" key="4">
    <source>
        <dbReference type="ARBA" id="ARBA00022989"/>
    </source>
</evidence>
<evidence type="ECO:0000256" key="7">
    <source>
        <dbReference type="SAM" id="MobiDB-lite"/>
    </source>
</evidence>
<dbReference type="EMBL" id="JAHUZB010000002">
    <property type="protein sequence ID" value="MBV7390083.1"/>
    <property type="molecule type" value="Genomic_DNA"/>
</dbReference>
<feature type="transmembrane region" description="Helical" evidence="8">
    <location>
        <begin position="1056"/>
        <end position="1076"/>
    </location>
</feature>
<evidence type="ECO:0000256" key="3">
    <source>
        <dbReference type="ARBA" id="ARBA00022692"/>
    </source>
</evidence>
<feature type="domain" description="MacB-like periplasmic core" evidence="10">
    <location>
        <begin position="20"/>
        <end position="180"/>
    </location>
</feature>
<feature type="transmembrane region" description="Helical" evidence="8">
    <location>
        <begin position="555"/>
        <end position="576"/>
    </location>
</feature>
<dbReference type="InterPro" id="IPR003838">
    <property type="entry name" value="ABC3_permease_C"/>
</dbReference>
<accession>A0ABS6TB03</accession>
<evidence type="ECO:0000256" key="5">
    <source>
        <dbReference type="ARBA" id="ARBA00023136"/>
    </source>
</evidence>
<feature type="transmembrane region" description="Helical" evidence="8">
    <location>
        <begin position="606"/>
        <end position="630"/>
    </location>
</feature>
<dbReference type="RefSeq" id="WP_218325136.1">
    <property type="nucleotide sequence ID" value="NZ_JAHUZB010000002.1"/>
</dbReference>
<dbReference type="InterPro" id="IPR038766">
    <property type="entry name" value="Membrane_comp_ABC_pdt"/>
</dbReference>
<keyword evidence="2" id="KW-1003">Cell membrane</keyword>
<evidence type="ECO:0000256" key="2">
    <source>
        <dbReference type="ARBA" id="ARBA00022475"/>
    </source>
</evidence>
<keyword evidence="4 8" id="KW-1133">Transmembrane helix</keyword>
<dbReference type="InterPro" id="IPR025857">
    <property type="entry name" value="MacB_PCD"/>
</dbReference>
<feature type="transmembrane region" description="Helical" evidence="8">
    <location>
        <begin position="961"/>
        <end position="981"/>
    </location>
</feature>
<feature type="transmembrane region" description="Helical" evidence="8">
    <location>
        <begin position="727"/>
        <end position="747"/>
    </location>
</feature>
<feature type="domain" description="ABC3 transporter permease C-terminal" evidence="9">
    <location>
        <begin position="561"/>
        <end position="674"/>
    </location>
</feature>
<dbReference type="Proteomes" id="UP000774130">
    <property type="component" value="Unassembled WGS sequence"/>
</dbReference>
<evidence type="ECO:0000256" key="8">
    <source>
        <dbReference type="SAM" id="Phobius"/>
    </source>
</evidence>
<feature type="region of interest" description="Disordered" evidence="7">
    <location>
        <begin position="267"/>
        <end position="297"/>
    </location>
</feature>
<evidence type="ECO:0000259" key="9">
    <source>
        <dbReference type="Pfam" id="PF02687"/>
    </source>
</evidence>
<comment type="caution">
    <text evidence="11">The sequence shown here is derived from an EMBL/GenBank/DDBJ whole genome shotgun (WGS) entry which is preliminary data.</text>
</comment>
<feature type="transmembrane region" description="Helical" evidence="8">
    <location>
        <begin position="1015"/>
        <end position="1036"/>
    </location>
</feature>
<organism evidence="11 12">
    <name type="scientific">Enterococcus alishanensis</name>
    <dbReference type="NCBI Taxonomy" id="1303817"/>
    <lineage>
        <taxon>Bacteria</taxon>
        <taxon>Bacillati</taxon>
        <taxon>Bacillota</taxon>
        <taxon>Bacilli</taxon>
        <taxon>Lactobacillales</taxon>
        <taxon>Enterococcaceae</taxon>
        <taxon>Enterococcus</taxon>
    </lineage>
</organism>
<gene>
    <name evidence="11" type="ORF">KUA55_05275</name>
</gene>
<protein>
    <submittedName>
        <fullName evidence="11">ABC transporter permease</fullName>
    </submittedName>
</protein>
<dbReference type="PANTHER" id="PTHR30287">
    <property type="entry name" value="MEMBRANE COMPONENT OF PREDICTED ABC SUPERFAMILY METABOLITE UPTAKE TRANSPORTER"/>
    <property type="match status" value="1"/>
</dbReference>
<evidence type="ECO:0000256" key="1">
    <source>
        <dbReference type="ARBA" id="ARBA00004651"/>
    </source>
</evidence>
<sequence>MKSALGKSNLREIWQTKTRFLSILGIIFLGVAFFVGLSATGPDMLETANQYYKKSQLADATVLSSTGLTKTDVALTKKNKNIAAVEGRYFQDFSVEKENQVLRLYSYQKQDKINQLTLLEGKLPIKDNQIVLDEVAKNRHGYRIGDQVTINQTNQQMTRNKFKVVGFVKSAQYIENISRGNTNVGKGSVDYFGYTKEKNFNQSVYTELLVRFKNLENVSAYSKTYDDRLEKNLKKLKKDFKVESDKRITAVKEARQNQLDKMKEQIASPNDQGQMDQAQASLSAGQSEYQQKTAEGTAQITERETLLAQIQAQITAKEQELQTVETLNQQKDEARQTVSTVNDQLNQVTQQLSELNREKLLLTESNSIINQALQGDNSHLNQLNQLAEALSNNQKEAIINTLKEPSQGNLQSLLNSQNERLSEINQQTVQLNPQQSALSDQLSQAQAIIDQKGMSTLQQEQTRKEIEQLKESLVTGTQQLEKGKADLAESQQTAEAELNDAQKSFSGSQQTMAEITAQIIEEETAITNLDTIDYVYQDRNDNPGYSEYQDNANRISSLATVFPIIFFLIAALVSLTTMTRMVEEKRSELGTLKALGFRNREIAQKYILYASLASGIGTVLGLAVGFYFLPTIIFNAYGQLYNLTNMVTPWYLSYGLIALIVALLCSVGSTLFVLRYDLKSTPASLMQPKAPKSGKRILLERITPIWSRLSFIQKVTLRNLFRYKQRMLMTVIGIAGCMSMVVTGFGLRDSIGDIVNIQFDKLWHYQAMVTFDDDISDNQLTDYLKELESDKNYENHLLLDSETYTVSKSGVNTQDVNLRVPKEVKRVDDFIEFNDRTTDTQYQLNNQGAIINEKLAKLFDLKVGNKLTVKNTDGKEFKVKIANITENYVGHFIYLTPTYYQKIFDEKPKYNTDLVNFKKDVSHKKEDSFGQKLMGKNGVVNVTFTSRSQNALRDTVNSLNIIMWVLIVSAGLLAFIVLYNLTNINISERIRELSTIKVLGFYDKEVVAYVYRENILLTLMGILFGLLLGKIEHHYILQTVEVDITMFSPIIQPLSYLYASGITLLFAIIVGVIMYFKLKKIDMIEALKASD</sequence>
<evidence type="ECO:0000256" key="6">
    <source>
        <dbReference type="SAM" id="Coils"/>
    </source>
</evidence>
<name>A0ABS6TB03_9ENTE</name>
<dbReference type="Pfam" id="PF12704">
    <property type="entry name" value="MacB_PCD"/>
    <property type="match status" value="1"/>
</dbReference>
<reference evidence="11 12" key="1">
    <citation type="submission" date="2021-06" db="EMBL/GenBank/DDBJ databases">
        <title>Enterococcus alishanensis sp. nov., a novel lactic acid bacterium isolated from fresh coffee beans.</title>
        <authorList>
            <person name="Chen Y.-S."/>
        </authorList>
    </citation>
    <scope>NUCLEOTIDE SEQUENCE [LARGE SCALE GENOMIC DNA]</scope>
    <source>
        <strain evidence="11 12">ALS3</strain>
    </source>
</reference>
<feature type="coiled-coil region" evidence="6">
    <location>
        <begin position="307"/>
        <end position="400"/>
    </location>
</feature>
<evidence type="ECO:0000313" key="11">
    <source>
        <dbReference type="EMBL" id="MBV7390083.1"/>
    </source>
</evidence>
<keyword evidence="5 8" id="KW-0472">Membrane</keyword>
<feature type="transmembrane region" description="Helical" evidence="8">
    <location>
        <begin position="650"/>
        <end position="674"/>
    </location>
</feature>
<evidence type="ECO:0000313" key="12">
    <source>
        <dbReference type="Proteomes" id="UP000774130"/>
    </source>
</evidence>
<dbReference type="PANTHER" id="PTHR30287:SF1">
    <property type="entry name" value="INNER MEMBRANE PROTEIN"/>
    <property type="match status" value="1"/>
</dbReference>
<keyword evidence="12" id="KW-1185">Reference proteome</keyword>
<feature type="domain" description="ABC3 transporter permease C-terminal" evidence="9">
    <location>
        <begin position="965"/>
        <end position="1082"/>
    </location>
</feature>
<dbReference type="Pfam" id="PF02687">
    <property type="entry name" value="FtsX"/>
    <property type="match status" value="2"/>
</dbReference>